<accession>A0A6A4SIE6</accession>
<dbReference type="PANTHER" id="PTHR11699">
    <property type="entry name" value="ALDEHYDE DEHYDROGENASE-RELATED"/>
    <property type="match status" value="1"/>
</dbReference>
<dbReference type="Gene3D" id="3.40.309.10">
    <property type="entry name" value="Aldehyde Dehydrogenase, Chain A, domain 2"/>
    <property type="match status" value="1"/>
</dbReference>
<dbReference type="InterPro" id="IPR016163">
    <property type="entry name" value="Ald_DH_C"/>
</dbReference>
<feature type="domain" description="Aldehyde dehydrogenase" evidence="1">
    <location>
        <begin position="586"/>
        <end position="798"/>
    </location>
</feature>
<feature type="domain" description="Aldehyde dehydrogenase" evidence="1">
    <location>
        <begin position="110"/>
        <end position="527"/>
    </location>
</feature>
<dbReference type="EMBL" id="VEVO01000013">
    <property type="protein sequence ID" value="KAF0032289.1"/>
    <property type="molecule type" value="Genomic_DNA"/>
</dbReference>
<gene>
    <name evidence="2" type="ORF">F2P81_014579</name>
</gene>
<reference evidence="2 3" key="1">
    <citation type="submission" date="2019-06" db="EMBL/GenBank/DDBJ databases">
        <title>Draft genomes of female and male turbot (Scophthalmus maximus).</title>
        <authorList>
            <person name="Xu H."/>
            <person name="Xu X.-W."/>
            <person name="Shao C."/>
            <person name="Chen S."/>
        </authorList>
    </citation>
    <scope>NUCLEOTIDE SEQUENCE [LARGE SCALE GENOMIC DNA]</scope>
    <source>
        <strain evidence="2">Ysfricsl-2016a</strain>
        <tissue evidence="2">Blood</tissue>
    </source>
</reference>
<dbReference type="InterPro" id="IPR015590">
    <property type="entry name" value="Aldehyde_DH_dom"/>
</dbReference>
<proteinExistence type="predicted"/>
<dbReference type="AlphaFoldDB" id="A0A6A4SIE6"/>
<dbReference type="InterPro" id="IPR016162">
    <property type="entry name" value="Ald_DH_N"/>
</dbReference>
<dbReference type="SUPFAM" id="SSF53720">
    <property type="entry name" value="ALDH-like"/>
    <property type="match status" value="2"/>
</dbReference>
<dbReference type="GO" id="GO:0016620">
    <property type="term" value="F:oxidoreductase activity, acting on the aldehyde or oxo group of donors, NAD or NADP as acceptor"/>
    <property type="evidence" value="ECO:0007669"/>
    <property type="project" value="InterPro"/>
</dbReference>
<evidence type="ECO:0000313" key="3">
    <source>
        <dbReference type="Proteomes" id="UP000438429"/>
    </source>
</evidence>
<evidence type="ECO:0000259" key="1">
    <source>
        <dbReference type="Pfam" id="PF00171"/>
    </source>
</evidence>
<dbReference type="Pfam" id="PF00171">
    <property type="entry name" value="Aldedh"/>
    <property type="match status" value="2"/>
</dbReference>
<comment type="caution">
    <text evidence="2">The sequence shown here is derived from an EMBL/GenBank/DDBJ whole genome shotgun (WGS) entry which is preliminary data.</text>
</comment>
<dbReference type="Gene3D" id="3.40.605.10">
    <property type="entry name" value="Aldehyde Dehydrogenase, Chain A, domain 1"/>
    <property type="match status" value="2"/>
</dbReference>
<protein>
    <recommendedName>
        <fullName evidence="1">Aldehyde dehydrogenase domain-containing protein</fullName>
    </recommendedName>
</protein>
<sequence>MGLSISTQHERDTGVAADTARMKPSASIVPLSVPHHQLQNRTERQGPRRSVTIMAGSTTTKTVYDIFRSMECGPAATPSSATAQAWLDHHSRSLGLFIDGKSVCPADRQTRCLADSKGANVCSTLCAAEDDVSQCASSAVNGYKAWSGMTCYNRAKVLLRLVSVLGQHTKCVSELCDLCEASCSPSTLVRLLQYYSSWAQLRDTLITDWTPLGVVAVVVSDDCSLYSLMLKVLPALAMGNSIIIVPGRSTAPPALLLAQLFMGAGLPAGALNVLTGSDMSLGARVAQNPGISCVAYCGNKQDAVTLCQATAGMGVSVSVFPCIGATCPFIIFESADIDSAVDGVIETAFKKKKEVNWVLCVQESVLDSVVARLRLRVAGMKCVGQPSEADRVLVDAAVQEAQQQGAKLVQSCAAPPSGALYPPTVICGAVPSSPFVVSPSPGPLLPLMTFRSNTEAVTLGNHSPHGLAASVWTEDLTLALETAKSLSVGSVWVNSHSVSDPCLPVSGHKDSGTCTDGGQEGLYQFLRPSRSSSPPLPRSSPVSMDYTKFGTAASPAIIPDDSDPASAPKSYQQFVGGKACKSESGCSMAVQPPGGGSVLAYCPDGGRKDVRNAVEAATKVQPGWMKKSPSARAQSLLSLAKGLESKRRDIAVSISIQAGLSVEEAEKEVDLSLARLSDWAAYCDKIRGGTLPMPQSGSAFSIPEALGVVGLVLPDKNPLLSMVTLLGAAIATGNAVIMVPSQKYPLAALAFIQVLQASDLPAGLVNVISGSRNQLTVALANHSVIKAIWYWGSAETGSIQQSADVTFLSDSSQLTRPDQVTDSLTKTGRFTVCVEC</sequence>
<name>A0A6A4SIE6_SCOMX</name>
<organism evidence="2 3">
    <name type="scientific">Scophthalmus maximus</name>
    <name type="common">Turbot</name>
    <name type="synonym">Psetta maxima</name>
    <dbReference type="NCBI Taxonomy" id="52904"/>
    <lineage>
        <taxon>Eukaryota</taxon>
        <taxon>Metazoa</taxon>
        <taxon>Chordata</taxon>
        <taxon>Craniata</taxon>
        <taxon>Vertebrata</taxon>
        <taxon>Euteleostomi</taxon>
        <taxon>Actinopterygii</taxon>
        <taxon>Neopterygii</taxon>
        <taxon>Teleostei</taxon>
        <taxon>Neoteleostei</taxon>
        <taxon>Acanthomorphata</taxon>
        <taxon>Carangaria</taxon>
        <taxon>Pleuronectiformes</taxon>
        <taxon>Pleuronectoidei</taxon>
        <taxon>Scophthalmidae</taxon>
        <taxon>Scophthalmus</taxon>
    </lineage>
</organism>
<dbReference type="InterPro" id="IPR016161">
    <property type="entry name" value="Ald_DH/histidinol_DH"/>
</dbReference>
<dbReference type="Proteomes" id="UP000438429">
    <property type="component" value="Unassembled WGS sequence"/>
</dbReference>
<evidence type="ECO:0000313" key="2">
    <source>
        <dbReference type="EMBL" id="KAF0032289.1"/>
    </source>
</evidence>